<evidence type="ECO:0000256" key="2">
    <source>
        <dbReference type="ARBA" id="ARBA00022692"/>
    </source>
</evidence>
<keyword evidence="5" id="KW-0175">Coiled coil</keyword>
<dbReference type="InterPro" id="IPR050739">
    <property type="entry name" value="MFP"/>
</dbReference>
<dbReference type="EMBL" id="CABWMV010000007">
    <property type="protein sequence ID" value="VXC67691.1"/>
    <property type="molecule type" value="Genomic_DNA"/>
</dbReference>
<accession>A0A2X2J583</accession>
<evidence type="ECO:0000256" key="4">
    <source>
        <dbReference type="ARBA" id="ARBA00023136"/>
    </source>
</evidence>
<dbReference type="GeneID" id="97182839"/>
<comment type="subcellular location">
    <subcellularLocation>
        <location evidence="1">Membrane</location>
        <topology evidence="1">Single-pass membrane protein</topology>
    </subcellularLocation>
</comment>
<reference evidence="9 11" key="1">
    <citation type="submission" date="2018-06" db="EMBL/GenBank/DDBJ databases">
        <authorList>
            <consortium name="Pathogen Informatics"/>
            <person name="Doyle S."/>
        </authorList>
    </citation>
    <scope>NUCLEOTIDE SEQUENCE [LARGE SCALE GENOMIC DNA]</scope>
    <source>
        <strain evidence="9 11">NCTC11343</strain>
    </source>
</reference>
<dbReference type="EMBL" id="UAUU01000009">
    <property type="protein sequence ID" value="SPZ87471.1"/>
    <property type="molecule type" value="Genomic_DNA"/>
</dbReference>
<evidence type="ECO:0000313" key="12">
    <source>
        <dbReference type="Proteomes" id="UP000432350"/>
    </source>
</evidence>
<dbReference type="SUPFAM" id="SSF111369">
    <property type="entry name" value="HlyD-like secretion proteins"/>
    <property type="match status" value="2"/>
</dbReference>
<dbReference type="PANTHER" id="PTHR30386">
    <property type="entry name" value="MEMBRANE FUSION SUBUNIT OF EMRAB-TOLC MULTIDRUG EFFLUX PUMP"/>
    <property type="match status" value="1"/>
</dbReference>
<evidence type="ECO:0000256" key="1">
    <source>
        <dbReference type="ARBA" id="ARBA00004167"/>
    </source>
</evidence>
<dbReference type="Proteomes" id="UP000432350">
    <property type="component" value="Unassembled WGS sequence"/>
</dbReference>
<dbReference type="Gene3D" id="2.40.50.100">
    <property type="match status" value="1"/>
</dbReference>
<dbReference type="Pfam" id="PF25917">
    <property type="entry name" value="BSH_RND"/>
    <property type="match status" value="1"/>
</dbReference>
<name>A0A2X2J583_SPHMU</name>
<evidence type="ECO:0000256" key="3">
    <source>
        <dbReference type="ARBA" id="ARBA00022989"/>
    </source>
</evidence>
<keyword evidence="2 6" id="KW-0812">Transmembrane</keyword>
<dbReference type="Gene3D" id="1.10.287.470">
    <property type="entry name" value="Helix hairpin bin"/>
    <property type="match status" value="1"/>
</dbReference>
<dbReference type="GO" id="GO:0055085">
    <property type="term" value="P:transmembrane transport"/>
    <property type="evidence" value="ECO:0007669"/>
    <property type="project" value="InterPro"/>
</dbReference>
<keyword evidence="4 6" id="KW-0472">Membrane</keyword>
<evidence type="ECO:0000313" key="10">
    <source>
        <dbReference type="EMBL" id="VXC67691.1"/>
    </source>
</evidence>
<feature type="domain" description="CusB-like beta-barrel" evidence="8">
    <location>
        <begin position="255"/>
        <end position="296"/>
    </location>
</feature>
<evidence type="ECO:0000313" key="9">
    <source>
        <dbReference type="EMBL" id="SPZ87471.1"/>
    </source>
</evidence>
<keyword evidence="3 6" id="KW-1133">Transmembrane helix</keyword>
<gene>
    <name evidence="9" type="primary">yibH_2</name>
    <name evidence="9" type="ORF">NCTC11343_02928</name>
    <name evidence="10" type="ORF">SPHINGO8BC_150431</name>
</gene>
<sequence>MNKEDKKDKTKGFNKVLVIFASLLLLTGIGVLVRHLIFTNQYVTTNDAQIDQYVTPIASRIAGFIKEVRFEENQYVHRGDTLLIIDASEYQTKVDMANAELQSSERNAEVLSKTADAAANSISVQKARLEAAKVSVWQTQQDYNRFKNLFEAEAATRQQYDNAKAAYDIALAQLHAITEEYNSAQLNSSKEKANELPARANINIKKAAKTNAQLFLSYTVVTAPYDGFVGKRTIQPGQFVKEGQTLANVISEEKWINANFRETQLENLSEGTVVTIQVDAFPKLSFKGKIHSFSPASGSKFSVIPQDNATGNFVKIEQRIPIKIVFDPKQDLKKLRAGMNVVIHATHQS</sequence>
<organism evidence="9 11">
    <name type="scientific">Sphingobacterium multivorum</name>
    <dbReference type="NCBI Taxonomy" id="28454"/>
    <lineage>
        <taxon>Bacteria</taxon>
        <taxon>Pseudomonadati</taxon>
        <taxon>Bacteroidota</taxon>
        <taxon>Sphingobacteriia</taxon>
        <taxon>Sphingobacteriales</taxon>
        <taxon>Sphingobacteriaceae</taxon>
        <taxon>Sphingobacterium</taxon>
    </lineage>
</organism>
<dbReference type="InterPro" id="IPR058625">
    <property type="entry name" value="MdtA-like_BSH"/>
</dbReference>
<evidence type="ECO:0000259" key="8">
    <source>
        <dbReference type="Pfam" id="PF25954"/>
    </source>
</evidence>
<dbReference type="InterPro" id="IPR058792">
    <property type="entry name" value="Beta-barrel_RND_2"/>
</dbReference>
<dbReference type="GO" id="GO:0016020">
    <property type="term" value="C:membrane"/>
    <property type="evidence" value="ECO:0007669"/>
    <property type="project" value="UniProtKB-SubCell"/>
</dbReference>
<proteinExistence type="predicted"/>
<dbReference type="PANTHER" id="PTHR30386:SF26">
    <property type="entry name" value="TRANSPORT PROTEIN COMB"/>
    <property type="match status" value="1"/>
</dbReference>
<dbReference type="Pfam" id="PF25954">
    <property type="entry name" value="Beta-barrel_RND_2"/>
    <property type="match status" value="1"/>
</dbReference>
<dbReference type="RefSeq" id="WP_070561283.1">
    <property type="nucleotide sequence ID" value="NZ_CP068086.1"/>
</dbReference>
<dbReference type="AlphaFoldDB" id="A0A2X2J583"/>
<evidence type="ECO:0000256" key="5">
    <source>
        <dbReference type="SAM" id="Coils"/>
    </source>
</evidence>
<accession>A0A654ALB0</accession>
<reference evidence="10 12" key="2">
    <citation type="submission" date="2019-10" db="EMBL/GenBank/DDBJ databases">
        <authorList>
            <person name="Karimi E."/>
        </authorList>
    </citation>
    <scope>NUCLEOTIDE SEQUENCE [LARGE SCALE GENOMIC DNA]</scope>
    <source>
        <strain evidence="10">Sphingobacterium sp. 8BC</strain>
    </source>
</reference>
<dbReference type="Gene3D" id="2.40.30.170">
    <property type="match status" value="1"/>
</dbReference>
<evidence type="ECO:0000256" key="6">
    <source>
        <dbReference type="SAM" id="Phobius"/>
    </source>
</evidence>
<dbReference type="Proteomes" id="UP000251241">
    <property type="component" value="Unassembled WGS sequence"/>
</dbReference>
<evidence type="ECO:0000313" key="11">
    <source>
        <dbReference type="Proteomes" id="UP000251241"/>
    </source>
</evidence>
<feature type="transmembrane region" description="Helical" evidence="6">
    <location>
        <begin position="12"/>
        <end position="33"/>
    </location>
</feature>
<feature type="coiled-coil region" evidence="5">
    <location>
        <begin position="87"/>
        <end position="114"/>
    </location>
</feature>
<feature type="domain" description="Multidrug resistance protein MdtA-like barrel-sandwich hybrid" evidence="7">
    <location>
        <begin position="57"/>
        <end position="250"/>
    </location>
</feature>
<evidence type="ECO:0000259" key="7">
    <source>
        <dbReference type="Pfam" id="PF25917"/>
    </source>
</evidence>
<protein>
    <submittedName>
        <fullName evidence="10">HlyD family secretion protein</fullName>
    </submittedName>
    <submittedName>
        <fullName evidence="9">Inner membrane protein yibH</fullName>
    </submittedName>
</protein>